<evidence type="ECO:0000256" key="1">
    <source>
        <dbReference type="ARBA" id="ARBA00004613"/>
    </source>
</evidence>
<gene>
    <name evidence="10" type="ORF">CUNI_LOCUS21080</name>
</gene>
<dbReference type="SMART" id="SM00217">
    <property type="entry name" value="WAP"/>
    <property type="match status" value="1"/>
</dbReference>
<comment type="function">
    <text evidence="7">Has growth inhibitory activity.</text>
</comment>
<dbReference type="Gene3D" id="4.10.75.10">
    <property type="entry name" value="Elafin-like"/>
    <property type="match status" value="1"/>
</dbReference>
<feature type="non-terminal residue" evidence="10">
    <location>
        <position position="187"/>
    </location>
</feature>
<evidence type="ECO:0000256" key="2">
    <source>
        <dbReference type="ARBA" id="ARBA00022525"/>
    </source>
</evidence>
<evidence type="ECO:0000256" key="5">
    <source>
        <dbReference type="ARBA" id="ARBA00022900"/>
    </source>
</evidence>
<dbReference type="OrthoDB" id="5989673at2759"/>
<dbReference type="SUPFAM" id="SSF57256">
    <property type="entry name" value="Elafin-like"/>
    <property type="match status" value="1"/>
</dbReference>
<dbReference type="PROSITE" id="PS51390">
    <property type="entry name" value="WAP"/>
    <property type="match status" value="1"/>
</dbReference>
<dbReference type="Proteomes" id="UP000678393">
    <property type="component" value="Unassembled WGS sequence"/>
</dbReference>
<sequence length="187" mass="20649">MTSGYEGSCTIDFSSGSCCNSGGDSSVMILMMMIVSFYEFEYDEEKPQADGRQLATTDLCPPVPKRLPLGGCELEQCSSDRECADKQLKCCYNGCVYTCLPEVKPPPYFDWIREPLRRLQFGQSWLVPGPNIQLDVMTCSTSPLQEDSDPLVCPHGYECSIDDDSRSAQEVPNRGHCVKVADDTADG</sequence>
<name>A0A8S4A5G3_9EUPU</name>
<dbReference type="InterPro" id="IPR042357">
    <property type="entry name" value="WFDC1"/>
</dbReference>
<proteinExistence type="predicted"/>
<dbReference type="GO" id="GO:0004867">
    <property type="term" value="F:serine-type endopeptidase inhibitor activity"/>
    <property type="evidence" value="ECO:0007669"/>
    <property type="project" value="UniProtKB-KW"/>
</dbReference>
<dbReference type="PANTHER" id="PTHR14308">
    <property type="entry name" value="WAP FOUR-DISULFIDE CORE DOMAIN PROTEIN 1"/>
    <property type="match status" value="1"/>
</dbReference>
<dbReference type="GO" id="GO:0005615">
    <property type="term" value="C:extracellular space"/>
    <property type="evidence" value="ECO:0007669"/>
    <property type="project" value="TreeGrafter"/>
</dbReference>
<evidence type="ECO:0000256" key="3">
    <source>
        <dbReference type="ARBA" id="ARBA00022690"/>
    </source>
</evidence>
<keyword evidence="4" id="KW-0732">Signal</keyword>
<evidence type="ECO:0000313" key="11">
    <source>
        <dbReference type="Proteomes" id="UP000678393"/>
    </source>
</evidence>
<dbReference type="InterPro" id="IPR036645">
    <property type="entry name" value="Elafin-like_sf"/>
</dbReference>
<reference evidence="10" key="1">
    <citation type="submission" date="2021-04" db="EMBL/GenBank/DDBJ databases">
        <authorList>
            <consortium name="Molecular Ecology Group"/>
        </authorList>
    </citation>
    <scope>NUCLEOTIDE SEQUENCE</scope>
</reference>
<dbReference type="Pfam" id="PF00095">
    <property type="entry name" value="WAP"/>
    <property type="match status" value="1"/>
</dbReference>
<keyword evidence="11" id="KW-1185">Reference proteome</keyword>
<keyword evidence="2" id="KW-0964">Secreted</keyword>
<feature type="non-terminal residue" evidence="10">
    <location>
        <position position="1"/>
    </location>
</feature>
<keyword evidence="5" id="KW-0722">Serine protease inhibitor</keyword>
<comment type="caution">
    <text evidence="10">The sequence shown here is derived from an EMBL/GenBank/DDBJ whole genome shotgun (WGS) entry which is preliminary data.</text>
</comment>
<dbReference type="InterPro" id="IPR008197">
    <property type="entry name" value="WAP_dom"/>
</dbReference>
<feature type="domain" description="WAP" evidence="9">
    <location>
        <begin position="54"/>
        <end position="103"/>
    </location>
</feature>
<keyword evidence="3" id="KW-0646">Protease inhibitor</keyword>
<evidence type="ECO:0000256" key="6">
    <source>
        <dbReference type="ARBA" id="ARBA00023157"/>
    </source>
</evidence>
<evidence type="ECO:0000256" key="7">
    <source>
        <dbReference type="ARBA" id="ARBA00056452"/>
    </source>
</evidence>
<organism evidence="10 11">
    <name type="scientific">Candidula unifasciata</name>
    <dbReference type="NCBI Taxonomy" id="100452"/>
    <lineage>
        <taxon>Eukaryota</taxon>
        <taxon>Metazoa</taxon>
        <taxon>Spiralia</taxon>
        <taxon>Lophotrochozoa</taxon>
        <taxon>Mollusca</taxon>
        <taxon>Gastropoda</taxon>
        <taxon>Heterobranchia</taxon>
        <taxon>Euthyneura</taxon>
        <taxon>Panpulmonata</taxon>
        <taxon>Eupulmonata</taxon>
        <taxon>Stylommatophora</taxon>
        <taxon>Helicina</taxon>
        <taxon>Helicoidea</taxon>
        <taxon>Geomitridae</taxon>
        <taxon>Candidula</taxon>
    </lineage>
</organism>
<evidence type="ECO:0000259" key="9">
    <source>
        <dbReference type="PROSITE" id="PS51390"/>
    </source>
</evidence>
<evidence type="ECO:0000256" key="4">
    <source>
        <dbReference type="ARBA" id="ARBA00022729"/>
    </source>
</evidence>
<evidence type="ECO:0000313" key="10">
    <source>
        <dbReference type="EMBL" id="CAG5135522.1"/>
    </source>
</evidence>
<comment type="subcellular location">
    <subcellularLocation>
        <location evidence="1">Secreted</location>
    </subcellularLocation>
</comment>
<dbReference type="EMBL" id="CAJHNH020008390">
    <property type="protein sequence ID" value="CAG5135522.1"/>
    <property type="molecule type" value="Genomic_DNA"/>
</dbReference>
<dbReference type="FunFam" id="4.10.75.10:FF:000003">
    <property type="entry name" value="WAP four-disulfide core domain protein 1"/>
    <property type="match status" value="1"/>
</dbReference>
<protein>
    <recommendedName>
        <fullName evidence="8">WAP four-disulfide core domain protein 1</fullName>
    </recommendedName>
</protein>
<dbReference type="AlphaFoldDB" id="A0A8S4A5G3"/>
<keyword evidence="6" id="KW-1015">Disulfide bond</keyword>
<dbReference type="GO" id="GO:0001558">
    <property type="term" value="P:regulation of cell growth"/>
    <property type="evidence" value="ECO:0007669"/>
    <property type="project" value="TreeGrafter"/>
</dbReference>
<dbReference type="PANTHER" id="PTHR14308:SF0">
    <property type="entry name" value="WAP FOUR-DISULFIDE CORE DOMAIN PROTEIN 1"/>
    <property type="match status" value="1"/>
</dbReference>
<evidence type="ECO:0000256" key="8">
    <source>
        <dbReference type="ARBA" id="ARBA00072704"/>
    </source>
</evidence>
<accession>A0A8S4A5G3</accession>